<proteinExistence type="inferred from homology"/>
<dbReference type="FunFam" id="3.90.400.10:FF:000001">
    <property type="entry name" value="Maltase A3, isoform A"/>
    <property type="match status" value="1"/>
</dbReference>
<keyword evidence="10" id="KW-1185">Reference proteome</keyword>
<dbReference type="AlphaFoldDB" id="A0A151ISU1"/>
<evidence type="ECO:0000256" key="4">
    <source>
        <dbReference type="ARBA" id="ARBA00023180"/>
    </source>
</evidence>
<keyword evidence="7" id="KW-0732">Signal</keyword>
<accession>A0A151ISU1</accession>
<sequence length="653" mass="74787">MLAFIHYITLMSILVLWTNGMDNEELADREWWETTLIYQIWPRGFQDSDGDGEGDLKGIISRLDYITDLGIETICLNPIYVSPLIDSGYDVSNYTDIDPLFGNLSDFDNLMQEAHNRGLKVILDIIPNHSSDQHEWFQLSAKNVQPYTDYYIWINGSINKNSKNVPPNNWISTYNVVNGSAWTWHDGRQQWYYHKFHSSQPDLNLRNEKVIKELMDIFDFWLERNVDGFRINAVPYFFEDKALRNESFVGRNIYTFGLPESTALLYVFREHIDNWVSRNNATSKLLIAESYDISDDNLLAYYGNNTHKGIAPFNFKLITHIRDSSNATYIKYILEKWLKLLPKYTKTNCVLSNHDNSRVASRIGFNRIDGLHMLSLLLPGQAYTYYGEEIAMLDTKILWNSTIDPMGCARGINEYKYFSRDPARTPMQWNSKSSAGFSINETIYLPIHPNYVNRNVEIQQNRKRSNLKTYKELAILRKQPVFTNGDYEFASLNNDRVLVLKRSLKNYPVYFIVINLGLRQEKVNLISIHANLKNTLNIVVASSNAIRVTGTVPWANFILTANAAVVLKSEEGQEQTTSKPVTITTEEDTVTTNSTENTSLTTKVTSSTEKSTTESTTKKVEENSTTESDNNAMLSCAPAVLLIISSIVISCKF</sequence>
<name>A0A151ISU1_9HYME</name>
<evidence type="ECO:0000259" key="8">
    <source>
        <dbReference type="SMART" id="SM00642"/>
    </source>
</evidence>
<evidence type="ECO:0000256" key="7">
    <source>
        <dbReference type="SAM" id="SignalP"/>
    </source>
</evidence>
<dbReference type="GO" id="GO:0005975">
    <property type="term" value="P:carbohydrate metabolic process"/>
    <property type="evidence" value="ECO:0007669"/>
    <property type="project" value="InterPro"/>
</dbReference>
<keyword evidence="4" id="KW-0325">Glycoprotein</keyword>
<dbReference type="EC" id="3.2.1.20" evidence="3"/>
<dbReference type="InterPro" id="IPR006047">
    <property type="entry name" value="GH13_cat_dom"/>
</dbReference>
<gene>
    <name evidence="9" type="ORF">ALC57_17899</name>
</gene>
<dbReference type="Pfam" id="PF00128">
    <property type="entry name" value="Alpha-amylase"/>
    <property type="match status" value="1"/>
</dbReference>
<dbReference type="CDD" id="cd11328">
    <property type="entry name" value="AmyAc_maltase"/>
    <property type="match status" value="1"/>
</dbReference>
<feature type="chain" id="PRO_5007582354" description="alpha-glucosidase" evidence="7">
    <location>
        <begin position="21"/>
        <end position="653"/>
    </location>
</feature>
<comment type="similarity">
    <text evidence="2">Belongs to the glycosyl hydrolase 13 family.</text>
</comment>
<feature type="signal peptide" evidence="7">
    <location>
        <begin position="1"/>
        <end position="20"/>
    </location>
</feature>
<evidence type="ECO:0000256" key="3">
    <source>
        <dbReference type="ARBA" id="ARBA00012741"/>
    </source>
</evidence>
<dbReference type="PANTHER" id="PTHR10357:SF179">
    <property type="entry name" value="NEUTRAL AND BASIC AMINO ACID TRANSPORT PROTEIN RBAT"/>
    <property type="match status" value="1"/>
</dbReference>
<evidence type="ECO:0000256" key="2">
    <source>
        <dbReference type="ARBA" id="ARBA00008061"/>
    </source>
</evidence>
<feature type="region of interest" description="Disordered" evidence="6">
    <location>
        <begin position="586"/>
        <end position="630"/>
    </location>
</feature>
<evidence type="ECO:0000256" key="5">
    <source>
        <dbReference type="ARBA" id="ARBA00023295"/>
    </source>
</evidence>
<evidence type="ECO:0000313" key="10">
    <source>
        <dbReference type="Proteomes" id="UP000078492"/>
    </source>
</evidence>
<feature type="compositionally biased region" description="Low complexity" evidence="6">
    <location>
        <begin position="590"/>
        <end position="615"/>
    </location>
</feature>
<dbReference type="GO" id="GO:0004558">
    <property type="term" value="F:alpha-1,4-glucosidase activity"/>
    <property type="evidence" value="ECO:0007669"/>
    <property type="project" value="UniProtKB-EC"/>
</dbReference>
<dbReference type="EMBL" id="KQ981061">
    <property type="protein sequence ID" value="KYN09978.1"/>
    <property type="molecule type" value="Genomic_DNA"/>
</dbReference>
<comment type="catalytic activity">
    <reaction evidence="1">
        <text>Hydrolysis of terminal, non-reducing (1-&gt;4)-linked alpha-D-glucose residues with release of alpha-D-glucose.</text>
        <dbReference type="EC" id="3.2.1.20"/>
    </reaction>
</comment>
<reference evidence="9 10" key="1">
    <citation type="submission" date="2015-09" db="EMBL/GenBank/DDBJ databases">
        <title>Trachymyrmex cornetzi WGS genome.</title>
        <authorList>
            <person name="Nygaard S."/>
            <person name="Hu H."/>
            <person name="Boomsma J."/>
            <person name="Zhang G."/>
        </authorList>
    </citation>
    <scope>NUCLEOTIDE SEQUENCE [LARGE SCALE GENOMIC DNA]</scope>
    <source>
        <strain evidence="9">Tcor2-1</strain>
        <tissue evidence="9">Whole body</tissue>
    </source>
</reference>
<evidence type="ECO:0000256" key="6">
    <source>
        <dbReference type="SAM" id="MobiDB-lite"/>
    </source>
</evidence>
<dbReference type="Proteomes" id="UP000078492">
    <property type="component" value="Unassembled WGS sequence"/>
</dbReference>
<dbReference type="InterPro" id="IPR017853">
    <property type="entry name" value="GH"/>
</dbReference>
<evidence type="ECO:0000313" key="9">
    <source>
        <dbReference type="EMBL" id="KYN09978.1"/>
    </source>
</evidence>
<feature type="domain" description="Glycosyl hydrolase family 13 catalytic" evidence="8">
    <location>
        <begin position="39"/>
        <end position="424"/>
    </location>
</feature>
<dbReference type="InterPro" id="IPR045857">
    <property type="entry name" value="O16G_dom_2"/>
</dbReference>
<protein>
    <recommendedName>
        <fullName evidence="3">alpha-glucosidase</fullName>
        <ecNumber evidence="3">3.2.1.20</ecNumber>
    </recommendedName>
</protein>
<dbReference type="PANTHER" id="PTHR10357">
    <property type="entry name" value="ALPHA-AMYLASE FAMILY MEMBER"/>
    <property type="match status" value="1"/>
</dbReference>
<evidence type="ECO:0000256" key="1">
    <source>
        <dbReference type="ARBA" id="ARBA00001657"/>
    </source>
</evidence>
<dbReference type="STRING" id="471704.A0A151ISU1"/>
<dbReference type="Gene3D" id="3.20.20.80">
    <property type="entry name" value="Glycosidases"/>
    <property type="match status" value="1"/>
</dbReference>
<organism evidence="9 10">
    <name type="scientific">Trachymyrmex cornetzi</name>
    <dbReference type="NCBI Taxonomy" id="471704"/>
    <lineage>
        <taxon>Eukaryota</taxon>
        <taxon>Metazoa</taxon>
        <taxon>Ecdysozoa</taxon>
        <taxon>Arthropoda</taxon>
        <taxon>Hexapoda</taxon>
        <taxon>Insecta</taxon>
        <taxon>Pterygota</taxon>
        <taxon>Neoptera</taxon>
        <taxon>Endopterygota</taxon>
        <taxon>Hymenoptera</taxon>
        <taxon>Apocrita</taxon>
        <taxon>Aculeata</taxon>
        <taxon>Formicoidea</taxon>
        <taxon>Formicidae</taxon>
        <taxon>Myrmicinae</taxon>
        <taxon>Trachymyrmex</taxon>
    </lineage>
</organism>
<dbReference type="SMART" id="SM00642">
    <property type="entry name" value="Aamy"/>
    <property type="match status" value="1"/>
</dbReference>
<keyword evidence="5" id="KW-0326">Glycosidase</keyword>
<dbReference type="Gene3D" id="3.90.400.10">
    <property type="entry name" value="Oligo-1,6-glucosidase, Domain 2"/>
    <property type="match status" value="1"/>
</dbReference>
<keyword evidence="5" id="KW-0378">Hydrolase</keyword>
<dbReference type="SUPFAM" id="SSF51445">
    <property type="entry name" value="(Trans)glycosidases"/>
    <property type="match status" value="1"/>
</dbReference>